<organism evidence="1 2">
    <name type="scientific">Acetomicrobium hydrogeniformans</name>
    <dbReference type="NCBI Taxonomy" id="649746"/>
    <lineage>
        <taxon>Bacteria</taxon>
        <taxon>Thermotogati</taxon>
        <taxon>Synergistota</taxon>
        <taxon>Synergistia</taxon>
        <taxon>Synergistales</taxon>
        <taxon>Acetomicrobiaceae</taxon>
        <taxon>Acetomicrobium</taxon>
    </lineage>
</organism>
<keyword evidence="1" id="KW-0969">Cilium</keyword>
<dbReference type="InterPro" id="IPR009384">
    <property type="entry name" value="SwrD-like"/>
</dbReference>
<dbReference type="PANTHER" id="PTHR39185:SF1">
    <property type="entry name" value="SWARMING MOTILITY PROTEIN SWRD"/>
    <property type="match status" value="1"/>
</dbReference>
<keyword evidence="1" id="KW-0282">Flagellum</keyword>
<sequence>MIEVTRLRGAKFVINADLIETIETTPDTVITLVNGHRYVVEESAEKIIESVLNYKRRIGKDCTFTFKEEIGGSGSGSC</sequence>
<accession>A0A7V7BYR3</accession>
<dbReference type="Proteomes" id="UP000525027">
    <property type="component" value="Unassembled WGS sequence"/>
</dbReference>
<evidence type="ECO:0000313" key="1">
    <source>
        <dbReference type="EMBL" id="HHZ04890.1"/>
    </source>
</evidence>
<name>A0A7V7BYR3_9BACT</name>
<protein>
    <submittedName>
        <fullName evidence="1">Flagellar FlbD family protein</fullName>
    </submittedName>
</protein>
<dbReference type="AlphaFoldDB" id="A0A7V7BYR3"/>
<dbReference type="RefSeq" id="WP_213698385.1">
    <property type="nucleotide sequence ID" value="NZ_DURU01000135.1"/>
</dbReference>
<evidence type="ECO:0000313" key="2">
    <source>
        <dbReference type="Proteomes" id="UP000525027"/>
    </source>
</evidence>
<dbReference type="EMBL" id="DURU01000135">
    <property type="protein sequence ID" value="HHZ04890.1"/>
    <property type="molecule type" value="Genomic_DNA"/>
</dbReference>
<proteinExistence type="predicted"/>
<reference evidence="1 2" key="1">
    <citation type="journal article" date="2020" name="Biotechnol. Biofuels">
        <title>New insights from the biogas microbiome by comprehensive genome-resolved metagenomics of nearly 1600 species originating from multiple anaerobic digesters.</title>
        <authorList>
            <person name="Campanaro S."/>
            <person name="Treu L."/>
            <person name="Rodriguez-R L.M."/>
            <person name="Kovalovszki A."/>
            <person name="Ziels R.M."/>
            <person name="Maus I."/>
            <person name="Zhu X."/>
            <person name="Kougias P.G."/>
            <person name="Basile A."/>
            <person name="Luo G."/>
            <person name="Schluter A."/>
            <person name="Konstantinidis K.T."/>
            <person name="Angelidaki I."/>
        </authorList>
    </citation>
    <scope>NUCLEOTIDE SEQUENCE [LARGE SCALE GENOMIC DNA]</scope>
    <source>
        <strain evidence="1">AS25fmACSIPFO_94</strain>
    </source>
</reference>
<keyword evidence="1" id="KW-0966">Cell projection</keyword>
<gene>
    <name evidence="1" type="ORF">GX397_07560</name>
</gene>
<comment type="caution">
    <text evidence="1">The sequence shown here is derived from an EMBL/GenBank/DDBJ whole genome shotgun (WGS) entry which is preliminary data.</text>
</comment>
<dbReference type="PANTHER" id="PTHR39185">
    <property type="entry name" value="SWARMING MOTILITY PROTEIN SWRD"/>
    <property type="match status" value="1"/>
</dbReference>
<dbReference type="Pfam" id="PF06289">
    <property type="entry name" value="FlbD"/>
    <property type="match status" value="1"/>
</dbReference>